<dbReference type="CDD" id="cd00084">
    <property type="entry name" value="HMG-box_SF"/>
    <property type="match status" value="2"/>
</dbReference>
<feature type="DNA-binding region" description="HMG box" evidence="2">
    <location>
        <begin position="260"/>
        <end position="311"/>
    </location>
</feature>
<feature type="region of interest" description="Disordered" evidence="3">
    <location>
        <begin position="219"/>
        <end position="258"/>
    </location>
</feature>
<dbReference type="EMBL" id="KY684094">
    <property type="protein sequence ID" value="ARF10047.1"/>
    <property type="molecule type" value="Genomic_DNA"/>
</dbReference>
<organism evidence="5">
    <name type="scientific">Indivirus ILV1</name>
    <dbReference type="NCBI Taxonomy" id="1977633"/>
    <lineage>
        <taxon>Viruses</taxon>
        <taxon>Varidnaviria</taxon>
        <taxon>Bamfordvirae</taxon>
        <taxon>Nucleocytoviricota</taxon>
        <taxon>Megaviricetes</taxon>
        <taxon>Imitervirales</taxon>
        <taxon>Mimiviridae</taxon>
        <taxon>Klosneuvirinae</taxon>
        <taxon>Indivirus</taxon>
    </lineage>
</organism>
<dbReference type="PROSITE" id="PS50118">
    <property type="entry name" value="HMG_BOX_2"/>
    <property type="match status" value="2"/>
</dbReference>
<accession>A0A1V0SE95</accession>
<protein>
    <submittedName>
        <fullName evidence="5">HMG_box domain protein</fullName>
    </submittedName>
</protein>
<dbReference type="InterPro" id="IPR009071">
    <property type="entry name" value="HMG_box_dom"/>
</dbReference>
<dbReference type="GO" id="GO:0003677">
    <property type="term" value="F:DNA binding"/>
    <property type="evidence" value="ECO:0007669"/>
    <property type="project" value="UniProtKB-UniRule"/>
</dbReference>
<keyword evidence="2" id="KW-0539">Nucleus</keyword>
<feature type="compositionally biased region" description="Acidic residues" evidence="3">
    <location>
        <begin position="239"/>
        <end position="252"/>
    </location>
</feature>
<dbReference type="SMART" id="SM00398">
    <property type="entry name" value="HMG"/>
    <property type="match status" value="2"/>
</dbReference>
<evidence type="ECO:0000313" key="5">
    <source>
        <dbReference type="EMBL" id="ARF10047.1"/>
    </source>
</evidence>
<name>A0A1V0SE95_9VIRU</name>
<dbReference type="PANTHER" id="PTHR48112">
    <property type="entry name" value="HIGH MOBILITY GROUP PROTEIN DSP1"/>
    <property type="match status" value="1"/>
</dbReference>
<dbReference type="Gene3D" id="1.10.30.10">
    <property type="entry name" value="High mobility group box domain"/>
    <property type="match status" value="2"/>
</dbReference>
<evidence type="ECO:0000256" key="3">
    <source>
        <dbReference type="SAM" id="MobiDB-lite"/>
    </source>
</evidence>
<sequence>MIWYKFVIMSNSKNIKMIIDMIMDRINSHIKDITSDRFYKQWIDGSNQETIVDELSSINFKELSEEDEDELSEVAVGDLDFGGEEDYECKIIKMFSTIKYEKRRELIKKLSDSIPDSNNNKKTKGQKNTERKKAVRRPKKKNTIKKPMSAYLLFCSDERVKVLNKNPEMKSKDIMKETAIRWKRINEEDKQAYILRNEELKIEYQERINQLKDEGIEPVETENKVKTRRNKKQKKDRADQEEQNEDGDDQDGGEGVVEKKTRKVSGYVLYCREVRDRFKEENQGMSGREIVKLINISWSELSKEEKDGYSG</sequence>
<evidence type="ECO:0000259" key="4">
    <source>
        <dbReference type="PROSITE" id="PS50118"/>
    </source>
</evidence>
<dbReference type="InterPro" id="IPR050342">
    <property type="entry name" value="HMGB"/>
</dbReference>
<feature type="region of interest" description="Disordered" evidence="3">
    <location>
        <begin position="111"/>
        <end position="141"/>
    </location>
</feature>
<dbReference type="SUPFAM" id="SSF47095">
    <property type="entry name" value="HMG-box"/>
    <property type="match status" value="2"/>
</dbReference>
<evidence type="ECO:0000256" key="1">
    <source>
        <dbReference type="ARBA" id="ARBA00023125"/>
    </source>
</evidence>
<gene>
    <name evidence="5" type="ORF">Indivirus_10_7</name>
</gene>
<feature type="domain" description="HMG box" evidence="4">
    <location>
        <begin position="144"/>
        <end position="212"/>
    </location>
</feature>
<feature type="compositionally biased region" description="Basic residues" evidence="3">
    <location>
        <begin position="226"/>
        <end position="235"/>
    </location>
</feature>
<dbReference type="Pfam" id="PF00505">
    <property type="entry name" value="HMG_box"/>
    <property type="match status" value="2"/>
</dbReference>
<evidence type="ECO:0000256" key="2">
    <source>
        <dbReference type="PROSITE-ProRule" id="PRU00267"/>
    </source>
</evidence>
<feature type="DNA-binding region" description="HMG box" evidence="2">
    <location>
        <begin position="144"/>
        <end position="212"/>
    </location>
</feature>
<reference evidence="5" key="1">
    <citation type="journal article" date="2017" name="Science">
        <title>Giant viruses with an expanded complement of translation system components.</title>
        <authorList>
            <person name="Schulz F."/>
            <person name="Yutin N."/>
            <person name="Ivanova N.N."/>
            <person name="Ortega D.R."/>
            <person name="Lee T.K."/>
            <person name="Vierheilig J."/>
            <person name="Daims H."/>
            <person name="Horn M."/>
            <person name="Wagner M."/>
            <person name="Jensen G.J."/>
            <person name="Kyrpides N.C."/>
            <person name="Koonin E.V."/>
            <person name="Woyke T."/>
        </authorList>
    </citation>
    <scope>NUCLEOTIDE SEQUENCE</scope>
    <source>
        <strain evidence="5">ILV1</strain>
    </source>
</reference>
<proteinExistence type="predicted"/>
<dbReference type="InterPro" id="IPR036910">
    <property type="entry name" value="HMG_box_dom_sf"/>
</dbReference>
<keyword evidence="1 2" id="KW-0238">DNA-binding</keyword>
<feature type="domain" description="HMG box" evidence="4">
    <location>
        <begin position="260"/>
        <end position="311"/>
    </location>
</feature>